<proteinExistence type="predicted"/>
<dbReference type="PANTHER" id="PTHR34504:SF2">
    <property type="entry name" value="UPF0150 PROTEIN SSL0259"/>
    <property type="match status" value="1"/>
</dbReference>
<reference evidence="3" key="1">
    <citation type="journal article" date="2010" name="PLoS ONE">
        <title>The complete genome sequence of Cupriavidus metallidurans strain CH34, a master survivalist in harsh and anthropogenic environments.</title>
        <authorList>
            <person name="Janssen P.J."/>
            <person name="Van Houdt R."/>
            <person name="Moors H."/>
            <person name="Monsieurs P."/>
            <person name="Morin N."/>
            <person name="Michaux A."/>
            <person name="Benotmane M.A."/>
            <person name="Leys N."/>
            <person name="Vallaeys T."/>
            <person name="Lapidus A."/>
            <person name="Monchy S."/>
            <person name="Medigue C."/>
            <person name="Taghavi S."/>
            <person name="McCorkle S."/>
            <person name="Dunn J."/>
            <person name="van der Lelie D."/>
            <person name="Mergeay M."/>
        </authorList>
    </citation>
    <scope>NUCLEOTIDE SEQUENCE [LARGE SCALE GENOMIC DNA]</scope>
    <source>
        <strain evidence="3">ATCC 43123 / DSM 2839 / NBRC 102507 / CH34</strain>
    </source>
</reference>
<dbReference type="Proteomes" id="UP000002429">
    <property type="component" value="Chromosome"/>
</dbReference>
<dbReference type="KEGG" id="rme:Rmet_1076"/>
<dbReference type="Pfam" id="PF15919">
    <property type="entry name" value="HicB_lk_antitox"/>
    <property type="match status" value="1"/>
</dbReference>
<dbReference type="InterPro" id="IPR035069">
    <property type="entry name" value="TTHA1013/TTHA0281-like"/>
</dbReference>
<keyword evidence="3" id="KW-1185">Reference proteome</keyword>
<evidence type="ECO:0000313" key="2">
    <source>
        <dbReference type="EMBL" id="ABF07962.1"/>
    </source>
</evidence>
<dbReference type="PANTHER" id="PTHR34504">
    <property type="entry name" value="ANTITOXIN HICB"/>
    <property type="match status" value="1"/>
</dbReference>
<gene>
    <name evidence="2" type="ordered locus">Rmet_1076</name>
</gene>
<dbReference type="EMBL" id="CP000352">
    <property type="protein sequence ID" value="ABF07962.1"/>
    <property type="molecule type" value="Genomic_DNA"/>
</dbReference>
<protein>
    <recommendedName>
        <fullName evidence="1">HicB-like antitoxin of toxin-antitoxin system domain-containing protein</fullName>
    </recommendedName>
</protein>
<dbReference type="InterPro" id="IPR051404">
    <property type="entry name" value="TA_system_antitoxin"/>
</dbReference>
<dbReference type="Gene3D" id="3.30.160.250">
    <property type="match status" value="1"/>
</dbReference>
<dbReference type="STRING" id="266264.Rmet_1076"/>
<organism evidence="2 3">
    <name type="scientific">Cupriavidus metallidurans (strain ATCC 43123 / DSM 2839 / NBRC 102507 / CH34)</name>
    <name type="common">Ralstonia metallidurans</name>
    <dbReference type="NCBI Taxonomy" id="266264"/>
    <lineage>
        <taxon>Bacteria</taxon>
        <taxon>Pseudomonadati</taxon>
        <taxon>Pseudomonadota</taxon>
        <taxon>Betaproteobacteria</taxon>
        <taxon>Burkholderiales</taxon>
        <taxon>Burkholderiaceae</taxon>
        <taxon>Cupriavidus</taxon>
    </lineage>
</organism>
<sequence>MSGAPCTKRNDMDFPIAIHKDANSVYGVTVPDVAGCYSAGESIEEAVRNAREAITTHVVALLSLGEEVVLKTTPIGTLMAQPEYADAIWALADIDMSKLDARPERINISLPRFVLHKIDMFVERRHETRSGFLARVALDAIAGSV</sequence>
<evidence type="ECO:0000259" key="1">
    <source>
        <dbReference type="Pfam" id="PF15919"/>
    </source>
</evidence>
<name>Q1LPG4_CUPMC</name>
<dbReference type="AlphaFoldDB" id="Q1LPG4"/>
<feature type="domain" description="HicB-like antitoxin of toxin-antitoxin system" evidence="1">
    <location>
        <begin position="14"/>
        <end position="137"/>
    </location>
</feature>
<dbReference type="SUPFAM" id="SSF143100">
    <property type="entry name" value="TTHA1013/TTHA0281-like"/>
    <property type="match status" value="1"/>
</dbReference>
<dbReference type="eggNOG" id="COG1598">
    <property type="taxonomic scope" value="Bacteria"/>
</dbReference>
<accession>Q1LPG4</accession>
<dbReference type="HOGENOM" id="CLU_114047_1_1_4"/>
<dbReference type="InterPro" id="IPR031807">
    <property type="entry name" value="HicB-like"/>
</dbReference>
<evidence type="ECO:0000313" key="3">
    <source>
        <dbReference type="Proteomes" id="UP000002429"/>
    </source>
</evidence>